<feature type="compositionally biased region" description="Acidic residues" evidence="1">
    <location>
        <begin position="30"/>
        <end position="39"/>
    </location>
</feature>
<dbReference type="Proteomes" id="UP001165120">
    <property type="component" value="Unassembled WGS sequence"/>
</dbReference>
<name>A0A9W6TC05_CANBO</name>
<proteinExistence type="predicted"/>
<gene>
    <name evidence="2" type="ORF">Cboi02_000681000</name>
</gene>
<evidence type="ECO:0000313" key="3">
    <source>
        <dbReference type="Proteomes" id="UP001165120"/>
    </source>
</evidence>
<evidence type="ECO:0000256" key="1">
    <source>
        <dbReference type="SAM" id="MobiDB-lite"/>
    </source>
</evidence>
<protein>
    <submittedName>
        <fullName evidence="2">Unnamed protein product</fullName>
    </submittedName>
</protein>
<evidence type="ECO:0000313" key="2">
    <source>
        <dbReference type="EMBL" id="GME82606.1"/>
    </source>
</evidence>
<organism evidence="2 3">
    <name type="scientific">Candida boidinii</name>
    <name type="common">Yeast</name>
    <dbReference type="NCBI Taxonomy" id="5477"/>
    <lineage>
        <taxon>Eukaryota</taxon>
        <taxon>Fungi</taxon>
        <taxon>Dikarya</taxon>
        <taxon>Ascomycota</taxon>
        <taxon>Saccharomycotina</taxon>
        <taxon>Pichiomycetes</taxon>
        <taxon>Pichiales</taxon>
        <taxon>Pichiaceae</taxon>
        <taxon>Ogataea</taxon>
        <taxon>Ogataea/Candida clade</taxon>
    </lineage>
</organism>
<reference evidence="2" key="1">
    <citation type="submission" date="2023-04" db="EMBL/GenBank/DDBJ databases">
        <title>Candida boidinii NBRC 10035.</title>
        <authorList>
            <person name="Ichikawa N."/>
            <person name="Sato H."/>
            <person name="Tonouchi N."/>
        </authorList>
    </citation>
    <scope>NUCLEOTIDE SEQUENCE</scope>
    <source>
        <strain evidence="2">NBRC 10035</strain>
    </source>
</reference>
<keyword evidence="3" id="KW-1185">Reference proteome</keyword>
<feature type="compositionally biased region" description="Basic and acidic residues" evidence="1">
    <location>
        <begin position="40"/>
        <end position="53"/>
    </location>
</feature>
<sequence>MDENQKQIYSTEGLNVKSDPIEVYNEEAELEYESSDDETIGEKDVEKEDKVNSNEDGVIVIEDIERGEDKYDIEEEEEEQEDVDEQAGNVGQKVQEHILIPILRLPMFI</sequence>
<dbReference type="EMBL" id="BSXN01005335">
    <property type="protein sequence ID" value="GME82606.1"/>
    <property type="molecule type" value="Genomic_DNA"/>
</dbReference>
<accession>A0A9W6TC05</accession>
<comment type="caution">
    <text evidence="2">The sequence shown here is derived from an EMBL/GenBank/DDBJ whole genome shotgun (WGS) entry which is preliminary data.</text>
</comment>
<dbReference type="AlphaFoldDB" id="A0A9W6TC05"/>
<feature type="region of interest" description="Disordered" evidence="1">
    <location>
        <begin position="30"/>
        <end position="56"/>
    </location>
</feature>